<dbReference type="NCBIfam" id="TIGR00633">
    <property type="entry name" value="xth"/>
    <property type="match status" value="1"/>
</dbReference>
<feature type="active site" description="Proton acceptor" evidence="5">
    <location>
        <position position="263"/>
    </location>
</feature>
<dbReference type="SUPFAM" id="SSF56219">
    <property type="entry name" value="DNase I-like"/>
    <property type="match status" value="1"/>
</dbReference>
<dbReference type="PANTHER" id="PTHR43250:SF2">
    <property type="entry name" value="EXODEOXYRIBONUCLEASE III"/>
    <property type="match status" value="1"/>
</dbReference>
<dbReference type="PROSITE" id="PS51435">
    <property type="entry name" value="AP_NUCLEASE_F1_4"/>
    <property type="match status" value="1"/>
</dbReference>
<dbReference type="AlphaFoldDB" id="A0A516Q5D1"/>
<feature type="binding site" evidence="6">
    <location>
        <position position="7"/>
    </location>
    <ligand>
        <name>Mg(2+)</name>
        <dbReference type="ChEBI" id="CHEBI:18420"/>
        <label>1</label>
    </ligand>
</feature>
<feature type="site" description="Interaction with DNA substrate" evidence="7">
    <location>
        <position position="263"/>
    </location>
</feature>
<dbReference type="Pfam" id="PF03372">
    <property type="entry name" value="Exo_endo_phos"/>
    <property type="match status" value="1"/>
</dbReference>
<evidence type="ECO:0000256" key="6">
    <source>
        <dbReference type="PIRSR" id="PIRSR604808-2"/>
    </source>
</evidence>
<dbReference type="NCBIfam" id="TIGR00195">
    <property type="entry name" value="exoDNase_III"/>
    <property type="match status" value="1"/>
</dbReference>
<dbReference type="EC" id="3.1.11.2" evidence="9"/>
<feature type="binding site" evidence="6">
    <location>
        <position position="262"/>
    </location>
    <ligand>
        <name>Mg(2+)</name>
        <dbReference type="ChEBI" id="CHEBI:18420"/>
        <label>1</label>
    </ligand>
</feature>
<feature type="active site" description="Proton donor/acceptor" evidence="5">
    <location>
        <position position="160"/>
    </location>
</feature>
<feature type="active site" evidence="5">
    <location>
        <position position="110"/>
    </location>
</feature>
<feature type="site" description="Important for catalytic activity" evidence="7">
    <location>
        <position position="233"/>
    </location>
</feature>
<keyword evidence="6" id="KW-0464">Manganese</keyword>
<dbReference type="Gene3D" id="3.60.10.10">
    <property type="entry name" value="Endonuclease/exonuclease/phosphatase"/>
    <property type="match status" value="1"/>
</dbReference>
<feature type="binding site" evidence="6">
    <location>
        <position position="162"/>
    </location>
    <ligand>
        <name>Mg(2+)</name>
        <dbReference type="ChEBI" id="CHEBI:18420"/>
        <label>1</label>
    </ligand>
</feature>
<dbReference type="InterPro" id="IPR004808">
    <property type="entry name" value="AP_endonuc_1"/>
</dbReference>
<dbReference type="GO" id="GO:0046872">
    <property type="term" value="F:metal ion binding"/>
    <property type="evidence" value="ECO:0007669"/>
    <property type="project" value="UniProtKB-KW"/>
</dbReference>
<protein>
    <submittedName>
        <fullName evidence="9">Exodeoxyribonuclease III</fullName>
        <ecNumber evidence="9">3.1.11.2</ecNumber>
    </submittedName>
</protein>
<evidence type="ECO:0000256" key="3">
    <source>
        <dbReference type="ARBA" id="ARBA00022801"/>
    </source>
</evidence>
<feature type="binding site" evidence="6">
    <location>
        <position position="263"/>
    </location>
    <ligand>
        <name>Mg(2+)</name>
        <dbReference type="ChEBI" id="CHEBI:18420"/>
        <label>1</label>
    </ligand>
</feature>
<evidence type="ECO:0000256" key="4">
    <source>
        <dbReference type="ARBA" id="ARBA00022842"/>
    </source>
</evidence>
<dbReference type="EMBL" id="CP041692">
    <property type="protein sequence ID" value="QDP98572.1"/>
    <property type="molecule type" value="Genomic_DNA"/>
</dbReference>
<keyword evidence="2 6" id="KW-0479">Metal-binding</keyword>
<dbReference type="RefSeq" id="WP_143988532.1">
    <property type="nucleotide sequence ID" value="NZ_CP041692.1"/>
</dbReference>
<dbReference type="KEGG" id="mik:FOE78_04310"/>
<dbReference type="PANTHER" id="PTHR43250">
    <property type="entry name" value="EXODEOXYRIBONUCLEASE III"/>
    <property type="match status" value="1"/>
</dbReference>
<dbReference type="InterPro" id="IPR036691">
    <property type="entry name" value="Endo/exonu/phosph_ase_sf"/>
</dbReference>
<keyword evidence="4 6" id="KW-0460">Magnesium</keyword>
<evidence type="ECO:0000256" key="7">
    <source>
        <dbReference type="PIRSR" id="PIRSR604808-3"/>
    </source>
</evidence>
<accession>A0A516Q5D1</accession>
<dbReference type="InterPro" id="IPR005135">
    <property type="entry name" value="Endo/exonuclease/phosphatase"/>
</dbReference>
<comment type="cofactor">
    <cofactor evidence="6">
        <name>Mg(2+)</name>
        <dbReference type="ChEBI" id="CHEBI:18420"/>
    </cofactor>
    <cofactor evidence="6">
        <name>Mn(2+)</name>
        <dbReference type="ChEBI" id="CHEBI:29035"/>
    </cofactor>
    <text evidence="6">Probably binds two magnesium or manganese ions per subunit.</text>
</comment>
<dbReference type="Proteomes" id="UP000319263">
    <property type="component" value="Chromosome"/>
</dbReference>
<evidence type="ECO:0000313" key="10">
    <source>
        <dbReference type="Proteomes" id="UP000319263"/>
    </source>
</evidence>
<dbReference type="OrthoDB" id="9803914at2"/>
<dbReference type="GO" id="GO:0008311">
    <property type="term" value="F:double-stranded DNA 3'-5' DNA exonuclease activity"/>
    <property type="evidence" value="ECO:0007669"/>
    <property type="project" value="UniProtKB-EC"/>
</dbReference>
<sequence length="273" mass="30690">MRVASMNVNGIRAAVRRGFDVWLKDREPDVVGLQEMRCPVDQLPVLDGYHLSYHPGTLAGRNGVAVLTRRPPIAVREGFGNRRFDTEGRYLEVDLEPADGHPGLTVGSLYLPKGDRPTDGPAATAKHRRKLSFMASLRNYLPQARRRAQAAGREFVIMGDFNIAHTALDLRNWRANQKNSGFLPDEREWFGSILGPRTLIDVVRSLHGDRTGPYSWWTWRGKAFDQDTGWRIDYQLATPGLARTAVSGGTDREPDYASRMSDHSPVVVDYQFS</sequence>
<dbReference type="InterPro" id="IPR037493">
    <property type="entry name" value="ExoIII-like"/>
</dbReference>
<evidence type="ECO:0000259" key="8">
    <source>
        <dbReference type="Pfam" id="PF03372"/>
    </source>
</evidence>
<keyword evidence="10" id="KW-1185">Reference proteome</keyword>
<feature type="domain" description="Endonuclease/exonuclease/phosphatase" evidence="8">
    <location>
        <begin position="5"/>
        <end position="263"/>
    </location>
</feature>
<keyword evidence="3 9" id="KW-0378">Hydrolase</keyword>
<comment type="similarity">
    <text evidence="1">Belongs to the DNA repair enzymes AP/ExoA family.</text>
</comment>
<feature type="site" description="Transition state stabilizer" evidence="7">
    <location>
        <position position="162"/>
    </location>
</feature>
<evidence type="ECO:0000256" key="5">
    <source>
        <dbReference type="PIRSR" id="PIRSR604808-1"/>
    </source>
</evidence>
<feature type="binding site" evidence="6">
    <location>
        <position position="160"/>
    </location>
    <ligand>
        <name>Mg(2+)</name>
        <dbReference type="ChEBI" id="CHEBI:18420"/>
        <label>1</label>
    </ligand>
</feature>
<organism evidence="9 10">
    <name type="scientific">Microlunatus elymi</name>
    <dbReference type="NCBI Taxonomy" id="2596828"/>
    <lineage>
        <taxon>Bacteria</taxon>
        <taxon>Bacillati</taxon>
        <taxon>Actinomycetota</taxon>
        <taxon>Actinomycetes</taxon>
        <taxon>Propionibacteriales</taxon>
        <taxon>Propionibacteriaceae</taxon>
        <taxon>Microlunatus</taxon>
    </lineage>
</organism>
<reference evidence="9 10" key="1">
    <citation type="submission" date="2019-07" db="EMBL/GenBank/DDBJ databases">
        <title>Microlunatus dokdonensis sp. nov. isolated from the rhizospheric soil of the wild plant Elymus tsukushiensis.</title>
        <authorList>
            <person name="Ghim S.-Y."/>
            <person name="Hwang Y.-J."/>
            <person name="Son J.-S."/>
            <person name="Shin J.-H."/>
        </authorList>
    </citation>
    <scope>NUCLEOTIDE SEQUENCE [LARGE SCALE GENOMIC DNA]</scope>
    <source>
        <strain evidence="9 10">KUDC0627</strain>
    </source>
</reference>
<dbReference type="GO" id="GO:0006281">
    <property type="term" value="P:DNA repair"/>
    <property type="evidence" value="ECO:0007669"/>
    <property type="project" value="InterPro"/>
</dbReference>
<evidence type="ECO:0000256" key="1">
    <source>
        <dbReference type="ARBA" id="ARBA00007092"/>
    </source>
</evidence>
<feature type="binding site" evidence="6">
    <location>
        <position position="35"/>
    </location>
    <ligand>
        <name>Mg(2+)</name>
        <dbReference type="ChEBI" id="CHEBI:18420"/>
        <label>1</label>
    </ligand>
</feature>
<gene>
    <name evidence="9" type="primary">xth</name>
    <name evidence="9" type="ORF">FOE78_04310</name>
</gene>
<evidence type="ECO:0000256" key="2">
    <source>
        <dbReference type="ARBA" id="ARBA00022723"/>
    </source>
</evidence>
<name>A0A516Q5D1_9ACTN</name>
<proteinExistence type="inferred from homology"/>
<evidence type="ECO:0000313" key="9">
    <source>
        <dbReference type="EMBL" id="QDP98572.1"/>
    </source>
</evidence>